<protein>
    <submittedName>
        <fullName evidence="1">Uncharacterized protein</fullName>
    </submittedName>
</protein>
<reference evidence="1" key="2">
    <citation type="journal article" date="2022" name="New Phytol.">
        <title>Evolutionary transition to the ectomycorrhizal habit in the genomes of a hyperdiverse lineage of mushroom-forming fungi.</title>
        <authorList>
            <person name="Looney B."/>
            <person name="Miyauchi S."/>
            <person name="Morin E."/>
            <person name="Drula E."/>
            <person name="Courty P.E."/>
            <person name="Kohler A."/>
            <person name="Kuo A."/>
            <person name="LaButti K."/>
            <person name="Pangilinan J."/>
            <person name="Lipzen A."/>
            <person name="Riley R."/>
            <person name="Andreopoulos W."/>
            <person name="He G."/>
            <person name="Johnson J."/>
            <person name="Nolan M."/>
            <person name="Tritt A."/>
            <person name="Barry K.W."/>
            <person name="Grigoriev I.V."/>
            <person name="Nagy L.G."/>
            <person name="Hibbett D."/>
            <person name="Henrissat B."/>
            <person name="Matheny P.B."/>
            <person name="Labbe J."/>
            <person name="Martin F.M."/>
        </authorList>
    </citation>
    <scope>NUCLEOTIDE SEQUENCE</scope>
    <source>
        <strain evidence="1">HHB10654</strain>
    </source>
</reference>
<proteinExistence type="predicted"/>
<organism evidence="1 2">
    <name type="scientific">Artomyces pyxidatus</name>
    <dbReference type="NCBI Taxonomy" id="48021"/>
    <lineage>
        <taxon>Eukaryota</taxon>
        <taxon>Fungi</taxon>
        <taxon>Dikarya</taxon>
        <taxon>Basidiomycota</taxon>
        <taxon>Agaricomycotina</taxon>
        <taxon>Agaricomycetes</taxon>
        <taxon>Russulales</taxon>
        <taxon>Auriscalpiaceae</taxon>
        <taxon>Artomyces</taxon>
    </lineage>
</organism>
<reference evidence="1" key="1">
    <citation type="submission" date="2021-03" db="EMBL/GenBank/DDBJ databases">
        <authorList>
            <consortium name="DOE Joint Genome Institute"/>
            <person name="Ahrendt S."/>
            <person name="Looney B.P."/>
            <person name="Miyauchi S."/>
            <person name="Morin E."/>
            <person name="Drula E."/>
            <person name="Courty P.E."/>
            <person name="Chicoki N."/>
            <person name="Fauchery L."/>
            <person name="Kohler A."/>
            <person name="Kuo A."/>
            <person name="Labutti K."/>
            <person name="Pangilinan J."/>
            <person name="Lipzen A."/>
            <person name="Riley R."/>
            <person name="Andreopoulos W."/>
            <person name="He G."/>
            <person name="Johnson J."/>
            <person name="Barry K.W."/>
            <person name="Grigoriev I.V."/>
            <person name="Nagy L."/>
            <person name="Hibbett D."/>
            <person name="Henrissat B."/>
            <person name="Matheny P.B."/>
            <person name="Labbe J."/>
            <person name="Martin F."/>
        </authorList>
    </citation>
    <scope>NUCLEOTIDE SEQUENCE</scope>
    <source>
        <strain evidence="1">HHB10654</strain>
    </source>
</reference>
<dbReference type="Proteomes" id="UP000814140">
    <property type="component" value="Unassembled WGS sequence"/>
</dbReference>
<comment type="caution">
    <text evidence="1">The sequence shown here is derived from an EMBL/GenBank/DDBJ whole genome shotgun (WGS) entry which is preliminary data.</text>
</comment>
<accession>A0ACB8SR24</accession>
<evidence type="ECO:0000313" key="2">
    <source>
        <dbReference type="Proteomes" id="UP000814140"/>
    </source>
</evidence>
<name>A0ACB8SR24_9AGAM</name>
<sequence>MTKSSTQVWDDHVVRAKIEIPHLDNGNRAPIQVNLTCEMLEDELIESLSDTVWLVKTPPNRIHAPVQKLPNELLICIFFWTALDRPPLRLGPGRSDIGWITATHVCQRWRRVALCCQSLWRDVNVSNLSRIWGPEMLRRSAPGLFSLTTTWDICRTTVPDVVRSCLELPNISRLQELVISGHRSQSSPGDGNAFLNFLSNRKDPAPMLEVLQISNITPKDMLDRPLFFFPSETQHLRVLSLFNCSICWNSTRLTNLVHLNIEFSADCRLRYSPSTTPTEQRVAETLSGMHALESLVLRNVFTDDIPGDEAALAHPTPIIIELPFLTTLELHPVSSRWTELVASLAVHPDAFIHFTPTGDPPSVRRLLARFGGAACPPRNLSLQSRYVPYSMTGRTECRLVLSGGAATTTIDFPSGHRERAVDVVTGEPWGGLDLSELRDLSVSFVGGEACPRGCWWELFGGARKVASVAALGQCAADCLVGALHPVSTSDGVEVLFPLMNSVTLRVPDDSEHPTAFMRLSFAEALRARCAGTPRSSDTHTKSWITEVADDGHITYTTRHEITS</sequence>
<keyword evidence="2" id="KW-1185">Reference proteome</keyword>
<gene>
    <name evidence="1" type="ORF">BV25DRAFT_1829987</name>
</gene>
<dbReference type="EMBL" id="MU277234">
    <property type="protein sequence ID" value="KAI0058540.1"/>
    <property type="molecule type" value="Genomic_DNA"/>
</dbReference>
<evidence type="ECO:0000313" key="1">
    <source>
        <dbReference type="EMBL" id="KAI0058540.1"/>
    </source>
</evidence>